<comment type="caution">
    <text evidence="1">The sequence shown here is derived from an EMBL/GenBank/DDBJ whole genome shotgun (WGS) entry which is preliminary data.</text>
</comment>
<organism evidence="1">
    <name type="scientific">marine sediment metagenome</name>
    <dbReference type="NCBI Taxonomy" id="412755"/>
    <lineage>
        <taxon>unclassified sequences</taxon>
        <taxon>metagenomes</taxon>
        <taxon>ecological metagenomes</taxon>
    </lineage>
</organism>
<feature type="non-terminal residue" evidence="1">
    <location>
        <position position="1"/>
    </location>
</feature>
<sequence>LRYIAFDSRLIQTGSFILLYIVNNNFSGVIKWVIHVQQKQIWY</sequence>
<protein>
    <submittedName>
        <fullName evidence="1">Uncharacterized protein</fullName>
    </submittedName>
</protein>
<gene>
    <name evidence="1" type="ORF">LCGC14_2986370</name>
</gene>
<evidence type="ECO:0000313" key="1">
    <source>
        <dbReference type="EMBL" id="KKK64223.1"/>
    </source>
</evidence>
<dbReference type="EMBL" id="LAZR01061121">
    <property type="protein sequence ID" value="KKK64223.1"/>
    <property type="molecule type" value="Genomic_DNA"/>
</dbReference>
<dbReference type="AlphaFoldDB" id="A0A0F8X600"/>
<proteinExistence type="predicted"/>
<name>A0A0F8X600_9ZZZZ</name>
<accession>A0A0F8X600</accession>
<reference evidence="1" key="1">
    <citation type="journal article" date="2015" name="Nature">
        <title>Complex archaea that bridge the gap between prokaryotes and eukaryotes.</title>
        <authorList>
            <person name="Spang A."/>
            <person name="Saw J.H."/>
            <person name="Jorgensen S.L."/>
            <person name="Zaremba-Niedzwiedzka K."/>
            <person name="Martijn J."/>
            <person name="Lind A.E."/>
            <person name="van Eijk R."/>
            <person name="Schleper C."/>
            <person name="Guy L."/>
            <person name="Ettema T.J."/>
        </authorList>
    </citation>
    <scope>NUCLEOTIDE SEQUENCE</scope>
</reference>